<accession>A0A6S6VXY8</accession>
<feature type="transmembrane region" description="Helical" evidence="2">
    <location>
        <begin position="336"/>
        <end position="354"/>
    </location>
</feature>
<dbReference type="AlphaFoldDB" id="A0A6S6VXY8"/>
<dbReference type="GO" id="GO:0005783">
    <property type="term" value="C:endoplasmic reticulum"/>
    <property type="evidence" value="ECO:0007669"/>
    <property type="project" value="TreeGrafter"/>
</dbReference>
<dbReference type="Pfam" id="PF10302">
    <property type="entry name" value="Dsc3_N"/>
    <property type="match status" value="1"/>
</dbReference>
<feature type="region of interest" description="Disordered" evidence="1">
    <location>
        <begin position="170"/>
        <end position="214"/>
    </location>
</feature>
<feature type="domain" description="DSC E3 ubiquitin ligase complex subunit 3 C-terminal" evidence="4">
    <location>
        <begin position="216"/>
        <end position="352"/>
    </location>
</feature>
<dbReference type="InterPro" id="IPR025390">
    <property type="entry name" value="Dsc3_C"/>
</dbReference>
<evidence type="ECO:0000313" key="5">
    <source>
        <dbReference type="EMBL" id="CAE7026122.1"/>
    </source>
</evidence>
<feature type="compositionally biased region" description="Low complexity" evidence="1">
    <location>
        <begin position="170"/>
        <end position="179"/>
    </location>
</feature>
<evidence type="ECO:0000313" key="6">
    <source>
        <dbReference type="Proteomes" id="UP000472372"/>
    </source>
</evidence>
<dbReference type="PANTHER" id="PTHR28049">
    <property type="entry name" value="TRANSMEMBRANE PROTEIN YOR223W"/>
    <property type="match status" value="1"/>
</dbReference>
<dbReference type="EMBL" id="HG992979">
    <property type="protein sequence ID" value="CAE7026122.1"/>
    <property type="molecule type" value="Genomic_DNA"/>
</dbReference>
<evidence type="ECO:0000256" key="2">
    <source>
        <dbReference type="SAM" id="Phobius"/>
    </source>
</evidence>
<dbReference type="Proteomes" id="UP000472372">
    <property type="component" value="Chromosome 3"/>
</dbReference>
<feature type="region of interest" description="Disordered" evidence="1">
    <location>
        <begin position="71"/>
        <end position="128"/>
    </location>
</feature>
<sequence>MATAPALPEQLIYLIIRFTASVPDLPLSIHTPRTISTLSLKQLIRQHLPSEHASARLRLIYAGKVLADTEPVSRSLKLPPPPPPRNTKSSSDGGGGGNAVNTSEISTPGKNKGKQPLRSTPEIQYGTTAEIPPSAKKFYIHCSLGDALSASELASEATLAAATETSLKTHYTSFSSTSSGIRSANTTTSNHASDRRNSSTTAPSGATTTPSLPQAQGFDRLLASGFTPQEVSSLRSHFTTNLSFTHTPDTMPSPAQIRILEDRWLDESANDPSASLAAGGAAQGGGGDAGWGAGFAVEEGGLDDMLYGYLTGFFFPLGGLVWGFREEGVWTRRRQVAVVMGMLINAVFGFMRWGA</sequence>
<dbReference type="Gene3D" id="3.10.20.90">
    <property type="entry name" value="Phosphatidylinositol 3-kinase Catalytic Subunit, Chain A, domain 1"/>
    <property type="match status" value="1"/>
</dbReference>
<reference evidence="5" key="1">
    <citation type="submission" date="2021-02" db="EMBL/GenBank/DDBJ databases">
        <authorList>
            <person name="Syme A R."/>
            <person name="Syme A R."/>
            <person name="Moolhuijzen P."/>
        </authorList>
    </citation>
    <scope>NUCLEOTIDE SEQUENCE</scope>
    <source>
        <strain evidence="5">W1-1</strain>
    </source>
</reference>
<dbReference type="SUPFAM" id="SSF54236">
    <property type="entry name" value="Ubiquitin-like"/>
    <property type="match status" value="1"/>
</dbReference>
<organism evidence="5 6">
    <name type="scientific">Pyrenophora teres f. teres</name>
    <dbReference type="NCBI Taxonomy" id="97479"/>
    <lineage>
        <taxon>Eukaryota</taxon>
        <taxon>Fungi</taxon>
        <taxon>Dikarya</taxon>
        <taxon>Ascomycota</taxon>
        <taxon>Pezizomycotina</taxon>
        <taxon>Dothideomycetes</taxon>
        <taxon>Pleosporomycetidae</taxon>
        <taxon>Pleosporales</taxon>
        <taxon>Pleosporineae</taxon>
        <taxon>Pleosporaceae</taxon>
        <taxon>Pyrenophora</taxon>
    </lineage>
</organism>
<dbReference type="PANTHER" id="PTHR28049:SF1">
    <property type="entry name" value="DSC E3 UBIQUITIN LIGASE COMPLEX SUBUNIT 3"/>
    <property type="match status" value="1"/>
</dbReference>
<keyword evidence="2" id="KW-0472">Membrane</keyword>
<evidence type="ECO:0000256" key="1">
    <source>
        <dbReference type="SAM" id="MobiDB-lite"/>
    </source>
</evidence>
<dbReference type="InterPro" id="IPR029071">
    <property type="entry name" value="Ubiquitin-like_domsf"/>
</dbReference>
<feature type="compositionally biased region" description="Polar residues" evidence="1">
    <location>
        <begin position="117"/>
        <end position="127"/>
    </location>
</feature>
<evidence type="ECO:0000259" key="3">
    <source>
        <dbReference type="Pfam" id="PF10302"/>
    </source>
</evidence>
<feature type="compositionally biased region" description="Low complexity" evidence="1">
    <location>
        <begin position="198"/>
        <end position="211"/>
    </location>
</feature>
<dbReference type="InterPro" id="IPR019413">
    <property type="entry name" value="Dsc3_ub-like_dom"/>
</dbReference>
<feature type="compositionally biased region" description="Polar residues" evidence="1">
    <location>
        <begin position="99"/>
        <end position="109"/>
    </location>
</feature>
<keyword evidence="2" id="KW-1133">Transmembrane helix</keyword>
<name>A0A6S6VXY8_9PLEO</name>
<dbReference type="InterPro" id="IPR045226">
    <property type="entry name" value="Dsc3"/>
</dbReference>
<feature type="transmembrane region" description="Helical" evidence="2">
    <location>
        <begin position="306"/>
        <end position="324"/>
    </location>
</feature>
<proteinExistence type="predicted"/>
<feature type="compositionally biased region" description="Polar residues" evidence="1">
    <location>
        <begin position="180"/>
        <end position="191"/>
    </location>
</feature>
<dbReference type="Pfam" id="PF13373">
    <property type="entry name" value="Dsc3_C"/>
    <property type="match status" value="1"/>
</dbReference>
<gene>
    <name evidence="5" type="ORF">PTTW11_04021</name>
</gene>
<keyword evidence="2" id="KW-0812">Transmembrane</keyword>
<feature type="domain" description="DSC E3 ubiquitin ligase complex subunit 3 ubiquitin-like" evidence="3">
    <location>
        <begin position="13"/>
        <end position="146"/>
    </location>
</feature>
<protein>
    <submittedName>
        <fullName evidence="5">Uncharacterized protein</fullName>
    </submittedName>
</protein>
<dbReference type="GO" id="GO:0044695">
    <property type="term" value="C:Dsc E3 ubiquitin ligase complex"/>
    <property type="evidence" value="ECO:0007669"/>
    <property type="project" value="InterPro"/>
</dbReference>
<evidence type="ECO:0000259" key="4">
    <source>
        <dbReference type="Pfam" id="PF13373"/>
    </source>
</evidence>